<evidence type="ECO:0000256" key="4">
    <source>
        <dbReference type="SAM" id="Phobius"/>
    </source>
</evidence>
<dbReference type="InterPro" id="IPR029044">
    <property type="entry name" value="Nucleotide-diphossugar_trans"/>
</dbReference>
<keyword evidence="4" id="KW-1133">Transmembrane helix</keyword>
<keyword evidence="3 5" id="KW-0808">Transferase</keyword>
<proteinExistence type="inferred from homology"/>
<comment type="similarity">
    <text evidence="1">Belongs to the glycosyltransferase 2 family.</text>
</comment>
<keyword evidence="4" id="KW-0812">Transmembrane</keyword>
<accession>A0A7C4NU13</accession>
<dbReference type="AlphaFoldDB" id="A0A7C4NU13"/>
<evidence type="ECO:0000313" key="5">
    <source>
        <dbReference type="EMBL" id="HGQ86057.1"/>
    </source>
</evidence>
<gene>
    <name evidence="5" type="ORF">ENT66_07090</name>
</gene>
<dbReference type="PANTHER" id="PTHR43630">
    <property type="entry name" value="POLY-BETA-1,6-N-ACETYL-D-GLUCOSAMINE SYNTHASE"/>
    <property type="match status" value="1"/>
</dbReference>
<dbReference type="EMBL" id="DSZN01000108">
    <property type="protein sequence ID" value="HGQ86057.1"/>
    <property type="molecule type" value="Genomic_DNA"/>
</dbReference>
<dbReference type="CDD" id="cd06423">
    <property type="entry name" value="CESA_like"/>
    <property type="match status" value="1"/>
</dbReference>
<reference evidence="5" key="1">
    <citation type="journal article" date="2020" name="mSystems">
        <title>Genome- and Community-Level Interaction Insights into Carbon Utilization and Element Cycling Functions of Hydrothermarchaeota in Hydrothermal Sediment.</title>
        <authorList>
            <person name="Zhou Z."/>
            <person name="Liu Y."/>
            <person name="Xu W."/>
            <person name="Pan J."/>
            <person name="Luo Z.H."/>
            <person name="Li M."/>
        </authorList>
    </citation>
    <scope>NUCLEOTIDE SEQUENCE [LARGE SCALE GENOMIC DNA]</scope>
    <source>
        <strain evidence="5">SpSt-6</strain>
    </source>
</reference>
<protein>
    <submittedName>
        <fullName evidence="5">Glycosyltransferase family 2 protein</fullName>
    </submittedName>
</protein>
<keyword evidence="4" id="KW-0472">Membrane</keyword>
<organism evidence="5">
    <name type="scientific">Thermodesulfobacterium geofontis</name>
    <dbReference type="NCBI Taxonomy" id="1295609"/>
    <lineage>
        <taxon>Bacteria</taxon>
        <taxon>Pseudomonadati</taxon>
        <taxon>Thermodesulfobacteriota</taxon>
        <taxon>Thermodesulfobacteria</taxon>
        <taxon>Thermodesulfobacteriales</taxon>
        <taxon>Thermodesulfobacteriaceae</taxon>
        <taxon>Thermodesulfobacterium</taxon>
    </lineage>
</organism>
<evidence type="ECO:0000256" key="2">
    <source>
        <dbReference type="ARBA" id="ARBA00022676"/>
    </source>
</evidence>
<feature type="transmembrane region" description="Helical" evidence="4">
    <location>
        <begin position="374"/>
        <end position="400"/>
    </location>
</feature>
<evidence type="ECO:0000256" key="1">
    <source>
        <dbReference type="ARBA" id="ARBA00006739"/>
    </source>
</evidence>
<comment type="caution">
    <text evidence="5">The sequence shown here is derived from an EMBL/GenBank/DDBJ whole genome shotgun (WGS) entry which is preliminary data.</text>
</comment>
<sequence>MRILSFWDYAFVFSMVLVWLILLYHILLTYFGYRYYLKSREYEDISDELPYYPFISVLVPAHNEEKVIGNTVDAIARSVYPKDKMEIIVINDSSTDKTGVVLEEKQKVYPFLRVLEIKPPLGAKGKSNALNQGLKIAKGEYIVVYDADNTPERKAILNLVKFIIRSPELGAVVGKFRTRNKDKNLLTKFVNIETLSFQWLVQAARNYFLGLTTIPGTNFIIRKSLLEKIGGWNIHSLTEDTELTIRIYSEGYRIMWIPTAVTWEQEPEKIKIWIKQRTRWARGNISVIASYLKNIFSLRWKIAFDLIYFAYIYIVAFTSILISDLIFILGLLDVIKLNVGGPLFIIWILAYVLFITETFISLSLERREGNFENFILICLMYFTYCQLWLYVVLRAIYYTIKDRITGERMKWYKTERSSS</sequence>
<dbReference type="Pfam" id="PF13641">
    <property type="entry name" value="Glyco_tranf_2_3"/>
    <property type="match status" value="1"/>
</dbReference>
<evidence type="ECO:0000256" key="3">
    <source>
        <dbReference type="ARBA" id="ARBA00022679"/>
    </source>
</evidence>
<dbReference type="Gene3D" id="3.90.550.10">
    <property type="entry name" value="Spore Coat Polysaccharide Biosynthesis Protein SpsA, Chain A"/>
    <property type="match status" value="1"/>
</dbReference>
<dbReference type="SUPFAM" id="SSF53448">
    <property type="entry name" value="Nucleotide-diphospho-sugar transferases"/>
    <property type="match status" value="1"/>
</dbReference>
<dbReference type="PANTHER" id="PTHR43630:SF1">
    <property type="entry name" value="POLY-BETA-1,6-N-ACETYL-D-GLUCOSAMINE SYNTHASE"/>
    <property type="match status" value="1"/>
</dbReference>
<keyword evidence="2" id="KW-0328">Glycosyltransferase</keyword>
<dbReference type="GO" id="GO:0016757">
    <property type="term" value="F:glycosyltransferase activity"/>
    <property type="evidence" value="ECO:0007669"/>
    <property type="project" value="UniProtKB-KW"/>
</dbReference>
<feature type="transmembrane region" description="Helical" evidence="4">
    <location>
        <begin position="344"/>
        <end position="362"/>
    </location>
</feature>
<feature type="transmembrane region" description="Helical" evidence="4">
    <location>
        <begin position="6"/>
        <end position="31"/>
    </location>
</feature>
<name>A0A7C4NU13_9BACT</name>
<feature type="transmembrane region" description="Helical" evidence="4">
    <location>
        <begin position="306"/>
        <end position="332"/>
    </location>
</feature>